<reference evidence="1" key="1">
    <citation type="submission" date="2018-10" db="EMBL/GenBank/DDBJ databases">
        <authorList>
            <consortium name="NARMS: The National Antimicrobial Resistance Monitoring System"/>
        </authorList>
    </citation>
    <scope>NUCLEOTIDE SEQUENCE [LARGE SCALE GENOMIC DNA]</scope>
    <source>
        <strain evidence="1">CVM N17EC0388</strain>
    </source>
</reference>
<dbReference type="InterPro" id="IPR027417">
    <property type="entry name" value="P-loop_NTPase"/>
</dbReference>
<gene>
    <name evidence="1" type="ORF">D9F05_11565</name>
</gene>
<keyword evidence="1" id="KW-0132">Cell division</keyword>
<keyword evidence="1" id="KW-0131">Cell cycle</keyword>
<dbReference type="GO" id="GO:0051301">
    <property type="term" value="P:cell division"/>
    <property type="evidence" value="ECO:0007669"/>
    <property type="project" value="UniProtKB-KW"/>
</dbReference>
<protein>
    <submittedName>
        <fullName evidence="1">Cell division inhibitor</fullName>
    </submittedName>
</protein>
<dbReference type="AlphaFoldDB" id="A0A3L0W3H1"/>
<sequence>MSQPMSHLPFAASVSMSNPWPTRHQSKVEEACHTAPANDELPLLDELVRLSHGDTGWILLIAPPGLPVAKQLQAQGINPARVLVVHSPKIKNWQLMLEQSLGNGHCAAVLTWLPAQVSLDRVKLSKLGQRLGVLTRFFEPAGTRLPVHSGPLAYGGQDVYLNH</sequence>
<proteinExistence type="predicted"/>
<comment type="caution">
    <text evidence="1">The sequence shown here is derived from an EMBL/GenBank/DDBJ whole genome shotgun (WGS) entry which is preliminary data.</text>
</comment>
<dbReference type="Gene3D" id="3.40.50.300">
    <property type="entry name" value="P-loop containing nucleotide triphosphate hydrolases"/>
    <property type="match status" value="1"/>
</dbReference>
<organism evidence="1">
    <name type="scientific">Escherichia coli</name>
    <dbReference type="NCBI Taxonomy" id="562"/>
    <lineage>
        <taxon>Bacteria</taxon>
        <taxon>Pseudomonadati</taxon>
        <taxon>Pseudomonadota</taxon>
        <taxon>Gammaproteobacteria</taxon>
        <taxon>Enterobacterales</taxon>
        <taxon>Enterobacteriaceae</taxon>
        <taxon>Escherichia</taxon>
    </lineage>
</organism>
<dbReference type="SUPFAM" id="SSF52540">
    <property type="entry name" value="P-loop containing nucleoside triphosphate hydrolases"/>
    <property type="match status" value="1"/>
</dbReference>
<evidence type="ECO:0000313" key="1">
    <source>
        <dbReference type="EMBL" id="MHO05007.1"/>
    </source>
</evidence>
<accession>A0A3L0W3H1</accession>
<dbReference type="EMBL" id="RNRV01000018">
    <property type="protein sequence ID" value="MHO05007.1"/>
    <property type="molecule type" value="Genomic_DNA"/>
</dbReference>
<name>A0A3L0W3H1_ECOLX</name>